<dbReference type="SUPFAM" id="SSF55073">
    <property type="entry name" value="Nucleotide cyclase"/>
    <property type="match status" value="1"/>
</dbReference>
<keyword evidence="1" id="KW-1133">Transmembrane helix</keyword>
<evidence type="ECO:0000313" key="4">
    <source>
        <dbReference type="EMBL" id="TPE47342.1"/>
    </source>
</evidence>
<dbReference type="Pfam" id="PF00563">
    <property type="entry name" value="EAL"/>
    <property type="match status" value="1"/>
</dbReference>
<dbReference type="Gene3D" id="3.30.450.20">
    <property type="entry name" value="PAS domain"/>
    <property type="match status" value="1"/>
</dbReference>
<dbReference type="InterPro" id="IPR029787">
    <property type="entry name" value="Nucleotide_cyclase"/>
</dbReference>
<feature type="transmembrane region" description="Helical" evidence="1">
    <location>
        <begin position="21"/>
        <end position="45"/>
    </location>
</feature>
<dbReference type="Proteomes" id="UP000315901">
    <property type="component" value="Unassembled WGS sequence"/>
</dbReference>
<dbReference type="Pfam" id="PF00990">
    <property type="entry name" value="GGDEF"/>
    <property type="match status" value="1"/>
</dbReference>
<dbReference type="Gene3D" id="3.20.20.450">
    <property type="entry name" value="EAL domain"/>
    <property type="match status" value="1"/>
</dbReference>
<dbReference type="CDD" id="cd01948">
    <property type="entry name" value="EAL"/>
    <property type="match status" value="1"/>
</dbReference>
<dbReference type="InterPro" id="IPR050706">
    <property type="entry name" value="Cyclic-di-GMP_PDE-like"/>
</dbReference>
<dbReference type="PROSITE" id="PS50887">
    <property type="entry name" value="GGDEF"/>
    <property type="match status" value="1"/>
</dbReference>
<protein>
    <submittedName>
        <fullName evidence="4">EAL domain-containing protein</fullName>
    </submittedName>
</protein>
<dbReference type="InterPro" id="IPR001633">
    <property type="entry name" value="EAL_dom"/>
</dbReference>
<comment type="caution">
    <text evidence="4">The sequence shown here is derived from an EMBL/GenBank/DDBJ whole genome shotgun (WGS) entry which is preliminary data.</text>
</comment>
<feature type="domain" description="EAL" evidence="2">
    <location>
        <begin position="495"/>
        <end position="747"/>
    </location>
</feature>
<accession>A0A501WEW4</accession>
<evidence type="ECO:0000259" key="2">
    <source>
        <dbReference type="PROSITE" id="PS50883"/>
    </source>
</evidence>
<dbReference type="SUPFAM" id="SSF141868">
    <property type="entry name" value="EAL domain-like"/>
    <property type="match status" value="1"/>
</dbReference>
<dbReference type="Gene3D" id="3.30.70.270">
    <property type="match status" value="1"/>
</dbReference>
<dbReference type="InterPro" id="IPR035919">
    <property type="entry name" value="EAL_sf"/>
</dbReference>
<dbReference type="PANTHER" id="PTHR33121">
    <property type="entry name" value="CYCLIC DI-GMP PHOSPHODIESTERASE PDEF"/>
    <property type="match status" value="1"/>
</dbReference>
<keyword evidence="1" id="KW-0472">Membrane</keyword>
<dbReference type="SMART" id="SM00267">
    <property type="entry name" value="GGDEF"/>
    <property type="match status" value="1"/>
</dbReference>
<feature type="transmembrane region" description="Helical" evidence="1">
    <location>
        <begin position="57"/>
        <end position="74"/>
    </location>
</feature>
<feature type="transmembrane region" description="Helical" evidence="1">
    <location>
        <begin position="81"/>
        <end position="99"/>
    </location>
</feature>
<organism evidence="4 5">
    <name type="scientific">Maribrevibacterium harenarium</name>
    <dbReference type="NCBI Taxonomy" id="2589817"/>
    <lineage>
        <taxon>Bacteria</taxon>
        <taxon>Pseudomonadati</taxon>
        <taxon>Pseudomonadota</taxon>
        <taxon>Gammaproteobacteria</taxon>
        <taxon>Oceanospirillales</taxon>
        <taxon>Oceanospirillaceae</taxon>
        <taxon>Maribrevibacterium</taxon>
    </lineage>
</organism>
<evidence type="ECO:0000256" key="1">
    <source>
        <dbReference type="SAM" id="Phobius"/>
    </source>
</evidence>
<dbReference type="PROSITE" id="PS50883">
    <property type="entry name" value="EAL"/>
    <property type="match status" value="1"/>
</dbReference>
<evidence type="ECO:0000259" key="3">
    <source>
        <dbReference type="PROSITE" id="PS50887"/>
    </source>
</evidence>
<dbReference type="SMART" id="SM00052">
    <property type="entry name" value="EAL"/>
    <property type="match status" value="1"/>
</dbReference>
<dbReference type="AlphaFoldDB" id="A0A501WEW4"/>
<dbReference type="OrthoDB" id="6324269at2"/>
<dbReference type="NCBIfam" id="TIGR00254">
    <property type="entry name" value="GGDEF"/>
    <property type="match status" value="1"/>
</dbReference>
<dbReference type="EMBL" id="VFRR01000043">
    <property type="protein sequence ID" value="TPE47342.1"/>
    <property type="molecule type" value="Genomic_DNA"/>
</dbReference>
<keyword evidence="1" id="KW-0812">Transmembrane</keyword>
<dbReference type="PANTHER" id="PTHR33121:SF70">
    <property type="entry name" value="SIGNALING PROTEIN YKOW"/>
    <property type="match status" value="1"/>
</dbReference>
<gene>
    <name evidence="4" type="ORF">FJM67_14660</name>
</gene>
<dbReference type="GO" id="GO:0071111">
    <property type="term" value="F:cyclic-guanylate-specific phosphodiesterase activity"/>
    <property type="evidence" value="ECO:0007669"/>
    <property type="project" value="InterPro"/>
</dbReference>
<name>A0A501WEW4_9GAMM</name>
<dbReference type="InterPro" id="IPR043128">
    <property type="entry name" value="Rev_trsase/Diguanyl_cyclase"/>
</dbReference>
<keyword evidence="5" id="KW-1185">Reference proteome</keyword>
<feature type="domain" description="GGDEF" evidence="3">
    <location>
        <begin position="355"/>
        <end position="486"/>
    </location>
</feature>
<dbReference type="RefSeq" id="WP_140590842.1">
    <property type="nucleotide sequence ID" value="NZ_VFRR01000043.1"/>
</dbReference>
<feature type="transmembrane region" description="Helical" evidence="1">
    <location>
        <begin position="119"/>
        <end position="146"/>
    </location>
</feature>
<evidence type="ECO:0000313" key="5">
    <source>
        <dbReference type="Proteomes" id="UP000315901"/>
    </source>
</evidence>
<feature type="transmembrane region" description="Helical" evidence="1">
    <location>
        <begin position="158"/>
        <end position="180"/>
    </location>
</feature>
<dbReference type="InterPro" id="IPR000160">
    <property type="entry name" value="GGDEF_dom"/>
</dbReference>
<sequence length="754" mass="85202">MLLKFLARFFLVGTESEDSSSLALFKVSALRIILTCCLAVCLGYTFNGMFNDISSHFVAYGIFFSAALGSLLYFSRSHTQPVAAITLGLFGAFGVLLAYGSDDLNAVKLGLISLYSLPLLARILFSFRLAAIISIANIASFALAMYESYHFTNPDTELFGGVYFQTLSFILLNFALPFSVSRVFHTLQESLEKQQDLNERLNHHSELYEEIFEHTGTPTLLCSSKGEILKANQQAVELLQPLRNQAIESSTINDWLSPITDAKSRYFWQKNVSECSLRIDRKVHIEVHRSSLTNHGHYVLHLQDVSHLKALAEELETTQQTNSQLAHFDSLTRLPNHQNFCRQVNHRIKNVAQYYTGAMFIIRISQFKLLNKQYGRDHANRVILSFSRSLQNKLSAQTITGRLRGVKFACFLPLGQTYLIQRNLSALIKSVLPTSIEIEGDQLNMDYQIGVAYYRNEGESAEELLERCEMALEYSTSADRISYYNHNLESKLIQNHRLGLQLAEAVKNKEIQIWLQPQVHPSGEVRSFEALARWQLADGTYVSPMIFIKLAEELGLLPKLAEGLLRELVSVLKGWHQEHISIPIAFNLAGQELMNDVFFALLMSLTSDHPWLSELLELEITETSPDMTQPLIHKRLRTLSQYGYTIAIDDFGTGQASMGQLIDIPANILKIDRRFVAPLPADQRHLDIVKSTVQLAKSLNMKVIAEGIENREQANLLISLGCDTLQGYYFGKPAPISEWIENDNAKAKSLRMVY</sequence>
<reference evidence="4 5" key="1">
    <citation type="submission" date="2019-06" db="EMBL/GenBank/DDBJ databases">
        <title>A novel bacterium of genus Marinomonas, isolated from coastal sand.</title>
        <authorList>
            <person name="Huang H."/>
            <person name="Mo K."/>
            <person name="Hu Y."/>
        </authorList>
    </citation>
    <scope>NUCLEOTIDE SEQUENCE [LARGE SCALE GENOMIC DNA]</scope>
    <source>
        <strain evidence="4 5">HB171799</strain>
    </source>
</reference>
<proteinExistence type="predicted"/>